<reference evidence="2 3" key="1">
    <citation type="submission" date="2019-05" db="EMBL/GenBank/DDBJ databases">
        <title>Pseudomonas sp. SC006 isolated from lettuce that can produce HBGAs.</title>
        <authorList>
            <person name="Wang D."/>
            <person name="Liao N."/>
            <person name="Liu D."/>
            <person name="Zhang Z."/>
            <person name="Zou S."/>
        </authorList>
    </citation>
    <scope>NUCLEOTIDE SEQUENCE [LARGE SCALE GENOMIC DNA]</scope>
    <source>
        <strain evidence="2 3">SC006</strain>
    </source>
</reference>
<keyword evidence="3" id="KW-1185">Reference proteome</keyword>
<organism evidence="2 3">
    <name type="scientific">Pseudomonas mosselii</name>
    <dbReference type="NCBI Taxonomy" id="78327"/>
    <lineage>
        <taxon>Bacteria</taxon>
        <taxon>Pseudomonadati</taxon>
        <taxon>Pseudomonadota</taxon>
        <taxon>Gammaproteobacteria</taxon>
        <taxon>Pseudomonadales</taxon>
        <taxon>Pseudomonadaceae</taxon>
        <taxon>Pseudomonas</taxon>
    </lineage>
</organism>
<dbReference type="GO" id="GO:0032259">
    <property type="term" value="P:methylation"/>
    <property type="evidence" value="ECO:0007669"/>
    <property type="project" value="UniProtKB-KW"/>
</dbReference>
<evidence type="ECO:0000313" key="3">
    <source>
        <dbReference type="Proteomes" id="UP000309819"/>
    </source>
</evidence>
<dbReference type="OrthoDB" id="9815644at2"/>
<feature type="domain" description="C-methyltransferase" evidence="1">
    <location>
        <begin position="260"/>
        <end position="337"/>
    </location>
</feature>
<evidence type="ECO:0000313" key="2">
    <source>
        <dbReference type="EMBL" id="TLP62866.1"/>
    </source>
</evidence>
<dbReference type="SUPFAM" id="SSF53335">
    <property type="entry name" value="S-adenosyl-L-methionine-dependent methyltransferases"/>
    <property type="match status" value="1"/>
</dbReference>
<dbReference type="Pfam" id="PF08484">
    <property type="entry name" value="Methyltransf_14"/>
    <property type="match status" value="1"/>
</dbReference>
<comment type="caution">
    <text evidence="2">The sequence shown here is derived from an EMBL/GenBank/DDBJ whole genome shotgun (WGS) entry which is preliminary data.</text>
</comment>
<evidence type="ECO:0000259" key="1">
    <source>
        <dbReference type="Pfam" id="PF08484"/>
    </source>
</evidence>
<dbReference type="Pfam" id="PF13489">
    <property type="entry name" value="Methyltransf_23"/>
    <property type="match status" value="1"/>
</dbReference>
<accession>A0A5R8ZDD4</accession>
<dbReference type="EMBL" id="VAUO01000002">
    <property type="protein sequence ID" value="TLP62866.1"/>
    <property type="molecule type" value="Genomic_DNA"/>
</dbReference>
<gene>
    <name evidence="2" type="ORF">FEM01_05030</name>
</gene>
<keyword evidence="2" id="KW-0489">Methyltransferase</keyword>
<dbReference type="InterPro" id="IPR013691">
    <property type="entry name" value="MeTrfase_14"/>
</dbReference>
<name>A0A5R8ZDD4_9PSED</name>
<dbReference type="Gene3D" id="3.40.50.150">
    <property type="entry name" value="Vaccinia Virus protein VP39"/>
    <property type="match status" value="1"/>
</dbReference>
<dbReference type="RefSeq" id="WP_138218208.1">
    <property type="nucleotide sequence ID" value="NZ_VAUO01000002.1"/>
</dbReference>
<dbReference type="PANTHER" id="PTHR43861">
    <property type="entry name" value="TRANS-ACONITATE 2-METHYLTRANSFERASE-RELATED"/>
    <property type="match status" value="1"/>
</dbReference>
<proteinExistence type="predicted"/>
<dbReference type="Gene3D" id="3.40.50.720">
    <property type="entry name" value="NAD(P)-binding Rossmann-like Domain"/>
    <property type="match status" value="1"/>
</dbReference>
<dbReference type="GO" id="GO:0008168">
    <property type="term" value="F:methyltransferase activity"/>
    <property type="evidence" value="ECO:0007669"/>
    <property type="project" value="UniProtKB-KW"/>
</dbReference>
<protein>
    <submittedName>
        <fullName evidence="2">Methyltransferase domain-containing protein</fullName>
    </submittedName>
</protein>
<sequence length="355" mass="39222">MARELYRAAGLPVLQNRTFATAQQARACGAADVLLVQDEVSGLVFNQVFDPSKLVYDADYQNEQAHSPHFQRHLEAVEGILARHFRGTSLVEVGCGKGYFLQMLRERGYAVKGVDPSYEGQSDDVVCAPFTRELGIQADGVILRHVLEHIQDPCAFLGEIAEANEGGLIYIEVPCFDWIIERCAWFDVFYEHVNYFRLDDFTRMFGRVVESGHLFGGQYLYVVADLASLRAPRQAFAPLSLPTAFKAGADIAARALLAQPERRVALWGASSKGVIYSLFLLRAGVPIDCVVDINPDKQGRFLPLSGQLVSSPEQLLQTLPAGALILVMNSNYLDEIRHMTGGRYTYLAVDGVTAS</sequence>
<dbReference type="AlphaFoldDB" id="A0A5R8ZDD4"/>
<dbReference type="Proteomes" id="UP000309819">
    <property type="component" value="Unassembled WGS sequence"/>
</dbReference>
<keyword evidence="2" id="KW-0808">Transferase</keyword>
<dbReference type="InterPro" id="IPR029063">
    <property type="entry name" value="SAM-dependent_MTases_sf"/>
</dbReference>